<sequence>MSRPNFNGLDWLKFAAALLVVANHTSPFLSYSAAADFLLSNLLTRIAVPVFFMTTGFFIFRRLTRDPLTDRQVLRGYLLKTCKLYAIAILLYVPLNLYTGYFSDSFTAYSLIKDIVFDGTFYHLWYLPALIAGLSITVIMYRRMSMKAMLAAAGFLYIVGLLGDSYFGIVQEAEGIARLYEGMFAVFDYTRNGLFYAPIFLTIGAWAAKQKPPTRTPFANAALFAGSLGMMVVEGTLLHAAGAPRHDSMYVFAIPAAYFLFHWALQWKVRSSKRFREWRVWIYILHPIAIVLVRGAAEALKLERLFIANSLLHFAAVCVVSIGMSSITVRLLAINRNSDRPSLFHRA</sequence>
<dbReference type="RefSeq" id="WP_185119435.1">
    <property type="nucleotide sequence ID" value="NZ_JACJVQ010000006.1"/>
</dbReference>
<keyword evidence="6 7" id="KW-0472">Membrane</keyword>
<feature type="transmembrane region" description="Helical" evidence="7">
    <location>
        <begin position="84"/>
        <end position="103"/>
    </location>
</feature>
<feature type="transmembrane region" description="Helical" evidence="7">
    <location>
        <begin position="312"/>
        <end position="333"/>
    </location>
</feature>
<keyword evidence="3" id="KW-1003">Cell membrane</keyword>
<keyword evidence="9" id="KW-0012">Acyltransferase</keyword>
<dbReference type="GO" id="GO:0005886">
    <property type="term" value="C:plasma membrane"/>
    <property type="evidence" value="ECO:0007669"/>
    <property type="project" value="UniProtKB-SubCell"/>
</dbReference>
<keyword evidence="5 7" id="KW-1133">Transmembrane helix</keyword>
<dbReference type="PANTHER" id="PTHR40074:SF2">
    <property type="entry name" value="O-ACETYLTRANSFERASE WECH"/>
    <property type="match status" value="1"/>
</dbReference>
<feature type="transmembrane region" description="Helical" evidence="7">
    <location>
        <begin position="148"/>
        <end position="169"/>
    </location>
</feature>
<dbReference type="AlphaFoldDB" id="A0A841SQH1"/>
<dbReference type="GO" id="GO:0016413">
    <property type="term" value="F:O-acetyltransferase activity"/>
    <property type="evidence" value="ECO:0007669"/>
    <property type="project" value="TreeGrafter"/>
</dbReference>
<keyword evidence="4 7" id="KW-0812">Transmembrane</keyword>
<evidence type="ECO:0000313" key="10">
    <source>
        <dbReference type="Proteomes" id="UP000535838"/>
    </source>
</evidence>
<evidence type="ECO:0000313" key="9">
    <source>
        <dbReference type="EMBL" id="MBB6634204.1"/>
    </source>
</evidence>
<evidence type="ECO:0000256" key="6">
    <source>
        <dbReference type="ARBA" id="ARBA00023136"/>
    </source>
</evidence>
<protein>
    <submittedName>
        <fullName evidence="9">Acyltransferase</fullName>
    </submittedName>
</protein>
<dbReference type="InterPro" id="IPR002656">
    <property type="entry name" value="Acyl_transf_3_dom"/>
</dbReference>
<evidence type="ECO:0000256" key="3">
    <source>
        <dbReference type="ARBA" id="ARBA00022475"/>
    </source>
</evidence>
<gene>
    <name evidence="9" type="ORF">H7B67_08790</name>
</gene>
<accession>A0A841SQH1</accession>
<dbReference type="EMBL" id="JACJVQ010000006">
    <property type="protein sequence ID" value="MBB6634204.1"/>
    <property type="molecule type" value="Genomic_DNA"/>
</dbReference>
<feature type="transmembrane region" description="Helical" evidence="7">
    <location>
        <begin position="220"/>
        <end position="242"/>
    </location>
</feature>
<evidence type="ECO:0000256" key="2">
    <source>
        <dbReference type="ARBA" id="ARBA00007400"/>
    </source>
</evidence>
<evidence type="ECO:0000256" key="5">
    <source>
        <dbReference type="ARBA" id="ARBA00022989"/>
    </source>
</evidence>
<feature type="transmembrane region" description="Helical" evidence="7">
    <location>
        <begin position="42"/>
        <end position="63"/>
    </location>
</feature>
<keyword evidence="9" id="KW-0808">Transferase</keyword>
<comment type="caution">
    <text evidence="9">The sequence shown here is derived from an EMBL/GenBank/DDBJ whole genome shotgun (WGS) entry which is preliminary data.</text>
</comment>
<evidence type="ECO:0000256" key="7">
    <source>
        <dbReference type="SAM" id="Phobius"/>
    </source>
</evidence>
<comment type="subcellular location">
    <subcellularLocation>
        <location evidence="1">Cell membrane</location>
        <topology evidence="1">Multi-pass membrane protein</topology>
    </subcellularLocation>
</comment>
<dbReference type="Pfam" id="PF01757">
    <property type="entry name" value="Acyl_transf_3"/>
    <property type="match status" value="1"/>
</dbReference>
<evidence type="ECO:0000256" key="1">
    <source>
        <dbReference type="ARBA" id="ARBA00004651"/>
    </source>
</evidence>
<evidence type="ECO:0000259" key="8">
    <source>
        <dbReference type="Pfam" id="PF01757"/>
    </source>
</evidence>
<dbReference type="GO" id="GO:0009246">
    <property type="term" value="P:enterobacterial common antigen biosynthetic process"/>
    <property type="evidence" value="ECO:0007669"/>
    <property type="project" value="TreeGrafter"/>
</dbReference>
<name>A0A841SQH1_9BACL</name>
<feature type="domain" description="Acyltransferase 3" evidence="8">
    <location>
        <begin position="7"/>
        <end position="328"/>
    </location>
</feature>
<keyword evidence="10" id="KW-1185">Reference proteome</keyword>
<feature type="transmembrane region" description="Helical" evidence="7">
    <location>
        <begin position="189"/>
        <end position="208"/>
    </location>
</feature>
<feature type="transmembrane region" description="Helical" evidence="7">
    <location>
        <begin position="123"/>
        <end position="141"/>
    </location>
</feature>
<evidence type="ECO:0000256" key="4">
    <source>
        <dbReference type="ARBA" id="ARBA00022692"/>
    </source>
</evidence>
<reference evidence="9 10" key="1">
    <citation type="submission" date="2020-08" db="EMBL/GenBank/DDBJ databases">
        <title>Cohnella phylogeny.</title>
        <authorList>
            <person name="Dunlap C."/>
        </authorList>
    </citation>
    <scope>NUCLEOTIDE SEQUENCE [LARGE SCALE GENOMIC DNA]</scope>
    <source>
        <strain evidence="9 10">DSM 25241</strain>
    </source>
</reference>
<feature type="transmembrane region" description="Helical" evidence="7">
    <location>
        <begin position="278"/>
        <end position="297"/>
    </location>
</feature>
<comment type="similarity">
    <text evidence="2">Belongs to the acyltransferase 3 family.</text>
</comment>
<proteinExistence type="inferred from homology"/>
<dbReference type="PANTHER" id="PTHR40074">
    <property type="entry name" value="O-ACETYLTRANSFERASE WECH"/>
    <property type="match status" value="1"/>
</dbReference>
<dbReference type="Proteomes" id="UP000535838">
    <property type="component" value="Unassembled WGS sequence"/>
</dbReference>
<organism evidence="9 10">
    <name type="scientific">Cohnella thailandensis</name>
    <dbReference type="NCBI Taxonomy" id="557557"/>
    <lineage>
        <taxon>Bacteria</taxon>
        <taxon>Bacillati</taxon>
        <taxon>Bacillota</taxon>
        <taxon>Bacilli</taxon>
        <taxon>Bacillales</taxon>
        <taxon>Paenibacillaceae</taxon>
        <taxon>Cohnella</taxon>
    </lineage>
</organism>
<feature type="transmembrane region" description="Helical" evidence="7">
    <location>
        <begin position="248"/>
        <end position="266"/>
    </location>
</feature>